<evidence type="ECO:0000313" key="3">
    <source>
        <dbReference type="EMBL" id="BAG98768.1"/>
    </source>
</evidence>
<name>B7ERH6_ORYSJ</name>
<dbReference type="AlphaFoldDB" id="B7ERH6"/>
<dbReference type="EMBL" id="AK101242">
    <property type="protein sequence ID" value="BAG94973.1"/>
    <property type="molecule type" value="mRNA"/>
</dbReference>
<feature type="region of interest" description="Disordered" evidence="1">
    <location>
        <begin position="26"/>
        <end position="57"/>
    </location>
</feature>
<sequence length="114" mass="11891">MCSSTSSASLTCAMSTLARQRCVRWSSMRANTPSGSAGDPPRSTPTTPPPPPPPTTVLPVMTTTAMLVPVPMPMPARNSASNGSSDSFSSLALVFGLVHHTIGCVLKQYSSRVK</sequence>
<reference evidence="2" key="1">
    <citation type="journal article" date="2003" name="Science">
        <title>Collection, Mapping, and Annotation of Over 28,000 cDNA Clones from japonica Rice.</title>
        <authorList>
            <person name="Kikuchi S."/>
            <person name="Satoh K."/>
            <person name="Nagata T."/>
            <person name="Kawagashira N."/>
            <person name="Doi K."/>
            <person name="Kishimoto N."/>
            <person name="Yazaki J."/>
            <person name="Ishikawa M."/>
            <person name="Yamada H."/>
            <person name="Ooka H."/>
            <person name="Hotta I."/>
            <person name="Kojima K."/>
            <person name="Namiki T."/>
            <person name="Ohneda E."/>
            <person name="Yahagi W."/>
            <person name="Suzuki K."/>
            <person name="Li C."/>
            <person name="Ohtsuki K."/>
            <person name="Shishiki T."/>
            <person name="Otomo Y."/>
            <person name="Murakami K."/>
            <person name="Iida Y."/>
            <person name="Sugano S."/>
            <person name="Fujimura T."/>
            <person name="Suzuki Y."/>
            <person name="Tsunoda Y."/>
            <person name="Kurosaki T."/>
            <person name="Kodama T."/>
            <person name="Masuda H."/>
            <person name="Kobayashi M."/>
            <person name="Xie Q."/>
            <person name="Lu M."/>
            <person name="Narikawa R."/>
            <person name="Sugiyama A."/>
            <person name="Mizuno K."/>
            <person name="Yokomizo S."/>
            <person name="Niikura J."/>
            <person name="Ikeda R."/>
            <person name="Ishibiki J."/>
            <person name="Kawamata M."/>
            <person name="Yoshimura A."/>
            <person name="Miura J."/>
            <person name="Kusumegi T."/>
            <person name="Oka M."/>
            <person name="Ryu R."/>
            <person name="Ueda M."/>
            <person name="Matsubara K."/>
            <person name="Kawai J."/>
            <person name="Carninci P."/>
            <person name="Adachi J."/>
            <person name="Aizawa K."/>
            <person name="Arakawa T."/>
            <person name="Fukuda S."/>
            <person name="Hara A."/>
            <person name="Hashidume W."/>
            <person name="Hayatsu N."/>
            <person name="Imotani K."/>
            <person name="Ishii Y."/>
            <person name="Itoh M."/>
            <person name="Kagawa I."/>
            <person name="Kondo S."/>
            <person name="Konno H."/>
            <person name="Miyazaki A."/>
            <person name="Osato N."/>
            <person name="Ota Y."/>
            <person name="Saito R."/>
            <person name="Sasaki D."/>
            <person name="Sato K."/>
            <person name="Shibata K."/>
            <person name="Shinagawa A."/>
            <person name="Shiraki T."/>
            <person name="Yoshino M."/>
            <person name="Hayashizaki Y."/>
        </authorList>
    </citation>
    <scope>NUCLEOTIDE SEQUENCE</scope>
</reference>
<evidence type="ECO:0000313" key="2">
    <source>
        <dbReference type="EMBL" id="BAG94973.1"/>
    </source>
</evidence>
<feature type="compositionally biased region" description="Pro residues" evidence="1">
    <location>
        <begin position="42"/>
        <end position="56"/>
    </location>
</feature>
<accession>B7ERH6</accession>
<proteinExistence type="evidence at transcript level"/>
<dbReference type="EMBL" id="AK109486">
    <property type="protein sequence ID" value="BAG98768.1"/>
    <property type="molecule type" value="mRNA"/>
</dbReference>
<protein>
    <submittedName>
        <fullName evidence="3">cDNA clone:001-202-H07, full insert sequence</fullName>
    </submittedName>
    <submittedName>
        <fullName evidence="2">cDNA clone:J033031P14, full insert sequence</fullName>
    </submittedName>
</protein>
<evidence type="ECO:0000256" key="1">
    <source>
        <dbReference type="SAM" id="MobiDB-lite"/>
    </source>
</evidence>
<organism evidence="2">
    <name type="scientific">Oryza sativa subsp. japonica</name>
    <name type="common">Rice</name>
    <dbReference type="NCBI Taxonomy" id="39947"/>
    <lineage>
        <taxon>Eukaryota</taxon>
        <taxon>Viridiplantae</taxon>
        <taxon>Streptophyta</taxon>
        <taxon>Embryophyta</taxon>
        <taxon>Tracheophyta</taxon>
        <taxon>Spermatophyta</taxon>
        <taxon>Magnoliopsida</taxon>
        <taxon>Liliopsida</taxon>
        <taxon>Poales</taxon>
        <taxon>Poaceae</taxon>
        <taxon>BOP clade</taxon>
        <taxon>Oryzoideae</taxon>
        <taxon>Oryzeae</taxon>
        <taxon>Oryzinae</taxon>
        <taxon>Oryza</taxon>
        <taxon>Oryza sativa</taxon>
    </lineage>
</organism>